<feature type="domain" description="Mammalian cell entry C-terminal" evidence="3">
    <location>
        <begin position="124"/>
        <end position="343"/>
    </location>
</feature>
<evidence type="ECO:0000259" key="2">
    <source>
        <dbReference type="Pfam" id="PF02470"/>
    </source>
</evidence>
<dbReference type="PANTHER" id="PTHR33371:SF19">
    <property type="entry name" value="MCE-FAMILY PROTEIN MCE4A"/>
    <property type="match status" value="1"/>
</dbReference>
<protein>
    <submittedName>
        <fullName evidence="4">MCE family protein</fullName>
    </submittedName>
</protein>
<evidence type="ECO:0000256" key="1">
    <source>
        <dbReference type="SAM" id="MobiDB-lite"/>
    </source>
</evidence>
<dbReference type="EMBL" id="JAAGXA010000002">
    <property type="protein sequence ID" value="NEN77339.1"/>
    <property type="molecule type" value="Genomic_DNA"/>
</dbReference>
<dbReference type="NCBIfam" id="TIGR00996">
    <property type="entry name" value="Mtu_fam_mce"/>
    <property type="match status" value="1"/>
</dbReference>
<dbReference type="PANTHER" id="PTHR33371">
    <property type="entry name" value="INTERMEMBRANE PHOSPHOLIPID TRANSPORT SYSTEM BINDING PROTEIN MLAD-RELATED"/>
    <property type="match status" value="1"/>
</dbReference>
<dbReference type="InterPro" id="IPR003399">
    <property type="entry name" value="Mce/MlaD"/>
</dbReference>
<proteinExistence type="predicted"/>
<accession>A0A6P0HF38</accession>
<dbReference type="InterPro" id="IPR052336">
    <property type="entry name" value="MlaD_Phospholipid_Transporter"/>
</dbReference>
<sequence length="442" mass="46130">MNENARRPVDLVLGLVLLLVIALGAGGVVLAYDQAFTSRTEIVLTTGSVGNALQKGSDVKLNGVPVGEVTEVRATDDGARLVLALEPDVADGLPADTVARLLPKTLFGERYVQLLAKGARSGGGLADGATIRQDDSDEAVELEEVLDELLPVLQAVQPQKLAATLGELTLALRGQGASIGESMELWGSYLTELAPYVPTLTEDLQRLAEVADVYDVAAPDLLAALEDLTVTATTLVEERTTLDDLYAGVTAAATSTDAWLTANQQTIVVLAEESREALAAVAPYATQFPCVLRSVADFEPVMEEVLGVGTAEPGVKVTLSIGDVSGAYQRGTDRPTYRTDGQPRCPYTVSSRSSARETGGSEPASVRPPTADLLESYVAGEGSATRAQQALAAGLGDANSPAENQLIAELLAPGQGLAPDEYPDWASLLLGPGLRGAEVVLR</sequence>
<feature type="domain" description="Mce/MlaD" evidence="2">
    <location>
        <begin position="40"/>
        <end position="115"/>
    </location>
</feature>
<dbReference type="Pfam" id="PF02470">
    <property type="entry name" value="MlaD"/>
    <property type="match status" value="1"/>
</dbReference>
<name>A0A6P0HF38_9ACTN</name>
<dbReference type="Proteomes" id="UP000468687">
    <property type="component" value="Unassembled WGS sequence"/>
</dbReference>
<dbReference type="RefSeq" id="WP_163770717.1">
    <property type="nucleotide sequence ID" value="NZ_JAAGXA010000002.1"/>
</dbReference>
<evidence type="ECO:0000259" key="3">
    <source>
        <dbReference type="Pfam" id="PF11887"/>
    </source>
</evidence>
<dbReference type="GO" id="GO:0051701">
    <property type="term" value="P:biological process involved in interaction with host"/>
    <property type="evidence" value="ECO:0007669"/>
    <property type="project" value="TreeGrafter"/>
</dbReference>
<dbReference type="AlphaFoldDB" id="A0A6P0HF38"/>
<dbReference type="GO" id="GO:0005576">
    <property type="term" value="C:extracellular region"/>
    <property type="evidence" value="ECO:0007669"/>
    <property type="project" value="TreeGrafter"/>
</dbReference>
<keyword evidence="5" id="KW-1185">Reference proteome</keyword>
<organism evidence="4 5">
    <name type="scientific">Nocardioides zeae</name>
    <dbReference type="NCBI Taxonomy" id="1457234"/>
    <lineage>
        <taxon>Bacteria</taxon>
        <taxon>Bacillati</taxon>
        <taxon>Actinomycetota</taxon>
        <taxon>Actinomycetes</taxon>
        <taxon>Propionibacteriales</taxon>
        <taxon>Nocardioidaceae</taxon>
        <taxon>Nocardioides</taxon>
    </lineage>
</organism>
<dbReference type="InterPro" id="IPR005693">
    <property type="entry name" value="Mce"/>
</dbReference>
<dbReference type="InterPro" id="IPR024516">
    <property type="entry name" value="Mce_C"/>
</dbReference>
<dbReference type="Pfam" id="PF11887">
    <property type="entry name" value="Mce4_CUP1"/>
    <property type="match status" value="1"/>
</dbReference>
<feature type="region of interest" description="Disordered" evidence="1">
    <location>
        <begin position="328"/>
        <end position="368"/>
    </location>
</feature>
<evidence type="ECO:0000313" key="4">
    <source>
        <dbReference type="EMBL" id="NEN77339.1"/>
    </source>
</evidence>
<gene>
    <name evidence="4" type="ORF">G3T38_03515</name>
</gene>
<reference evidence="4 5" key="1">
    <citation type="journal article" date="2014" name="Int. J. Syst. Evol. Microbiol.">
        <title>Nocardioides zeae sp. nov., isolated from the stem of Zea mays.</title>
        <authorList>
            <person name="Glaeser S.P."/>
            <person name="McInroy J.A."/>
            <person name="Busse H.J."/>
            <person name="Kampfer P."/>
        </authorList>
    </citation>
    <scope>NUCLEOTIDE SEQUENCE [LARGE SCALE GENOMIC DNA]</scope>
    <source>
        <strain evidence="4 5">JCM 30728</strain>
    </source>
</reference>
<comment type="caution">
    <text evidence="4">The sequence shown here is derived from an EMBL/GenBank/DDBJ whole genome shotgun (WGS) entry which is preliminary data.</text>
</comment>
<evidence type="ECO:0000313" key="5">
    <source>
        <dbReference type="Proteomes" id="UP000468687"/>
    </source>
</evidence>